<feature type="compositionally biased region" description="Basic and acidic residues" evidence="1">
    <location>
        <begin position="42"/>
        <end position="58"/>
    </location>
</feature>
<evidence type="ECO:0000256" key="1">
    <source>
        <dbReference type="SAM" id="MobiDB-lite"/>
    </source>
</evidence>
<name>A0A6J4PB68_9PSEU</name>
<feature type="compositionally biased region" description="Basic and acidic residues" evidence="1">
    <location>
        <begin position="1"/>
        <end position="16"/>
    </location>
</feature>
<proteinExistence type="predicted"/>
<organism evidence="2">
    <name type="scientific">uncultured Pseudonocardia sp</name>
    <dbReference type="NCBI Taxonomy" id="211455"/>
    <lineage>
        <taxon>Bacteria</taxon>
        <taxon>Bacillati</taxon>
        <taxon>Actinomycetota</taxon>
        <taxon>Actinomycetes</taxon>
        <taxon>Pseudonocardiales</taxon>
        <taxon>Pseudonocardiaceae</taxon>
        <taxon>Pseudonocardia</taxon>
        <taxon>environmental samples</taxon>
    </lineage>
</organism>
<feature type="non-terminal residue" evidence="2">
    <location>
        <position position="58"/>
    </location>
</feature>
<sequence length="58" mass="6456">WTGWGRDRRDPGDAARRPAGTGLDPEHLVCRSARSSTGPRPSARERPSDGHLILEERH</sequence>
<evidence type="ECO:0000313" key="2">
    <source>
        <dbReference type="EMBL" id="CAA9406064.1"/>
    </source>
</evidence>
<protein>
    <submittedName>
        <fullName evidence="2">Uncharacterized protein</fullName>
    </submittedName>
</protein>
<accession>A0A6J4PB68</accession>
<gene>
    <name evidence="2" type="ORF">AVDCRST_MAG66-1734</name>
</gene>
<dbReference type="EMBL" id="CADCUS010000258">
    <property type="protein sequence ID" value="CAA9406064.1"/>
    <property type="molecule type" value="Genomic_DNA"/>
</dbReference>
<feature type="non-terminal residue" evidence="2">
    <location>
        <position position="1"/>
    </location>
</feature>
<feature type="region of interest" description="Disordered" evidence="1">
    <location>
        <begin position="1"/>
        <end position="58"/>
    </location>
</feature>
<reference evidence="2" key="1">
    <citation type="submission" date="2020-02" db="EMBL/GenBank/DDBJ databases">
        <authorList>
            <person name="Meier V. D."/>
        </authorList>
    </citation>
    <scope>NUCLEOTIDE SEQUENCE</scope>
    <source>
        <strain evidence="2">AVDCRST_MAG66</strain>
    </source>
</reference>
<dbReference type="AlphaFoldDB" id="A0A6J4PB68"/>